<organism evidence="8">
    <name type="scientific">Rhizochromulina marina</name>
    <dbReference type="NCBI Taxonomy" id="1034831"/>
    <lineage>
        <taxon>Eukaryota</taxon>
        <taxon>Sar</taxon>
        <taxon>Stramenopiles</taxon>
        <taxon>Ochrophyta</taxon>
        <taxon>Dictyochophyceae</taxon>
        <taxon>Rhizochromulinales</taxon>
        <taxon>Rhizochromulina</taxon>
    </lineage>
</organism>
<dbReference type="InterPro" id="IPR006634">
    <property type="entry name" value="TLC-dom"/>
</dbReference>
<sequence>MVVAGSPRVPVGVSGVCRVSEGESQWACRRMPFMDELQRLVSERSEELTENGRLIAMYFLGCWGAHLISSVVSSALVPSYTSSVNKDTNKPTPRTMKEKIVWDMNMVSLVASAAMFALYFKTFLELFWNQSDVEQRWAGTTIWSMHAINLHIACTIYEATTYVLSGKELQFYLHHVVVIGNCSYMLVTGRGHLWCSWLGLVEGTNVPLCSLTFLGSTSFKGGLLYTLSGVMLWISYVVLRVISAPAAMYYIYLDSQNHPGSAWISKDPEFNTGWYVFVYASGAFLWGLSMYWFYLITKGLLKAIGVIKKKKTP</sequence>
<accession>A0A7S2RIV2</accession>
<keyword evidence="2 5" id="KW-0812">Transmembrane</keyword>
<evidence type="ECO:0000256" key="3">
    <source>
        <dbReference type="ARBA" id="ARBA00022989"/>
    </source>
</evidence>
<evidence type="ECO:0000313" key="8">
    <source>
        <dbReference type="EMBL" id="CAD9672396.1"/>
    </source>
</evidence>
<keyword evidence="4 5" id="KW-0472">Membrane</keyword>
<dbReference type="PROSITE" id="PS50922">
    <property type="entry name" value="TLC"/>
    <property type="match status" value="1"/>
</dbReference>
<dbReference type="PANTHER" id="PTHR13439:SF0">
    <property type="entry name" value="TOPOISOMERASE I DAMAGE AFFECTED PROTEIN 4"/>
    <property type="match status" value="1"/>
</dbReference>
<feature type="transmembrane region" description="Helical" evidence="6">
    <location>
        <begin position="272"/>
        <end position="294"/>
    </location>
</feature>
<evidence type="ECO:0000256" key="2">
    <source>
        <dbReference type="ARBA" id="ARBA00022692"/>
    </source>
</evidence>
<feature type="transmembrane region" description="Helical" evidence="6">
    <location>
        <begin position="230"/>
        <end position="252"/>
    </location>
</feature>
<evidence type="ECO:0000256" key="4">
    <source>
        <dbReference type="ARBA" id="ARBA00023136"/>
    </source>
</evidence>
<dbReference type="GO" id="GO:0055088">
    <property type="term" value="P:lipid homeostasis"/>
    <property type="evidence" value="ECO:0007669"/>
    <property type="project" value="TreeGrafter"/>
</dbReference>
<name>A0A7S2RIV2_9STRA</name>
<reference evidence="8" key="1">
    <citation type="submission" date="2021-01" db="EMBL/GenBank/DDBJ databases">
        <authorList>
            <person name="Corre E."/>
            <person name="Pelletier E."/>
            <person name="Niang G."/>
            <person name="Scheremetjew M."/>
            <person name="Finn R."/>
            <person name="Kale V."/>
            <person name="Holt S."/>
            <person name="Cochrane G."/>
            <person name="Meng A."/>
            <person name="Brown T."/>
            <person name="Cohen L."/>
        </authorList>
    </citation>
    <scope>NUCLEOTIDE SEQUENCE</scope>
    <source>
        <strain evidence="8">CCMP1243</strain>
    </source>
</reference>
<proteinExistence type="predicted"/>
<keyword evidence="3 6" id="KW-1133">Transmembrane helix</keyword>
<dbReference type="GO" id="GO:0005783">
    <property type="term" value="C:endoplasmic reticulum"/>
    <property type="evidence" value="ECO:0007669"/>
    <property type="project" value="TreeGrafter"/>
</dbReference>
<feature type="transmembrane region" description="Helical" evidence="6">
    <location>
        <begin position="100"/>
        <end position="120"/>
    </location>
</feature>
<evidence type="ECO:0000256" key="5">
    <source>
        <dbReference type="PROSITE-ProRule" id="PRU00205"/>
    </source>
</evidence>
<gene>
    <name evidence="8" type="ORF">RMAR1173_LOCUS5006</name>
</gene>
<feature type="domain" description="TLC" evidence="7">
    <location>
        <begin position="58"/>
        <end position="305"/>
    </location>
</feature>
<feature type="transmembrane region" description="Helical" evidence="6">
    <location>
        <begin position="54"/>
        <end position="80"/>
    </location>
</feature>
<dbReference type="InterPro" id="IPR050846">
    <property type="entry name" value="TLCD"/>
</dbReference>
<dbReference type="AlphaFoldDB" id="A0A7S2RIV2"/>
<evidence type="ECO:0000256" key="1">
    <source>
        <dbReference type="ARBA" id="ARBA00004141"/>
    </source>
</evidence>
<evidence type="ECO:0000256" key="6">
    <source>
        <dbReference type="SAM" id="Phobius"/>
    </source>
</evidence>
<dbReference type="PANTHER" id="PTHR13439">
    <property type="entry name" value="CT120 PROTEIN"/>
    <property type="match status" value="1"/>
</dbReference>
<comment type="subcellular location">
    <subcellularLocation>
        <location evidence="1">Membrane</location>
        <topology evidence="1">Multi-pass membrane protein</topology>
    </subcellularLocation>
</comment>
<dbReference type="Pfam" id="PF03798">
    <property type="entry name" value="TRAM_LAG1_CLN8"/>
    <property type="match status" value="1"/>
</dbReference>
<protein>
    <recommendedName>
        <fullName evidence="7">TLC domain-containing protein</fullName>
    </recommendedName>
</protein>
<dbReference type="EMBL" id="HBHJ01007783">
    <property type="protein sequence ID" value="CAD9672396.1"/>
    <property type="molecule type" value="Transcribed_RNA"/>
</dbReference>
<dbReference type="GO" id="GO:0016020">
    <property type="term" value="C:membrane"/>
    <property type="evidence" value="ECO:0007669"/>
    <property type="project" value="UniProtKB-SubCell"/>
</dbReference>
<evidence type="ECO:0000259" key="7">
    <source>
        <dbReference type="PROSITE" id="PS50922"/>
    </source>
</evidence>